<proteinExistence type="predicted"/>
<dbReference type="OrthoDB" id="4656735at2759"/>
<protein>
    <submittedName>
        <fullName evidence="1">Uncharacterized protein</fullName>
    </submittedName>
</protein>
<organism evidence="1 2">
    <name type="scientific">Xylaria multiplex</name>
    <dbReference type="NCBI Taxonomy" id="323545"/>
    <lineage>
        <taxon>Eukaryota</taxon>
        <taxon>Fungi</taxon>
        <taxon>Dikarya</taxon>
        <taxon>Ascomycota</taxon>
        <taxon>Pezizomycotina</taxon>
        <taxon>Sordariomycetes</taxon>
        <taxon>Xylariomycetidae</taxon>
        <taxon>Xylariales</taxon>
        <taxon>Xylariaceae</taxon>
        <taxon>Xylaria</taxon>
    </lineage>
</organism>
<evidence type="ECO:0000313" key="1">
    <source>
        <dbReference type="EMBL" id="KAF2963610.1"/>
    </source>
</evidence>
<reference evidence="1 2" key="1">
    <citation type="submission" date="2019-12" db="EMBL/GenBank/DDBJ databases">
        <title>Draft genome sequence of the ascomycete Xylaria multiplex DSM 110363.</title>
        <authorList>
            <person name="Buettner E."/>
            <person name="Kellner H."/>
        </authorList>
    </citation>
    <scope>NUCLEOTIDE SEQUENCE [LARGE SCALE GENOMIC DNA]</scope>
    <source>
        <strain evidence="1 2">DSM 110363</strain>
    </source>
</reference>
<dbReference type="AlphaFoldDB" id="A0A7C8MIU3"/>
<dbReference type="EMBL" id="WUBL01000193">
    <property type="protein sequence ID" value="KAF2963610.1"/>
    <property type="molecule type" value="Genomic_DNA"/>
</dbReference>
<keyword evidence="2" id="KW-1185">Reference proteome</keyword>
<dbReference type="InParanoid" id="A0A7C8MIU3"/>
<accession>A0A7C8MIU3</accession>
<evidence type="ECO:0000313" key="2">
    <source>
        <dbReference type="Proteomes" id="UP000481858"/>
    </source>
</evidence>
<name>A0A7C8MIU3_9PEZI</name>
<dbReference type="Proteomes" id="UP000481858">
    <property type="component" value="Unassembled WGS sequence"/>
</dbReference>
<gene>
    <name evidence="1" type="ORF">GQX73_g9971</name>
</gene>
<sequence>MTTHSPIICLDVAIDHRIKRLCKSTLQPQGVPEPSEHLSILHQHGIRLGRNAEEIKATTGLAGPATTGGILVTLKQPRYNHPFEKGLDAVIRDCESLSALDQLFEAASCGTLSLKRDVSVVDLLPFTPQRVETVPPQALQDAFEASRLAICAKCPDVVLCAGRIWLPSEDGNRTAGTDNQDSFDMKDGLQKLEAAGVGQPDRYDAVGLQGNNGELVTMSRVNGFHPSYAVNYLPEHTKLRQLLLLNVAKTCGLYRGDWQEVRWMDTLRGECFRLTDRITYEKRRIANHPQNHDLERIVYGRSRTIPDYTRIYSTIQNDFLASINKIESSPSQSGQDIYKNLLASGISYKFNDASVVLRKIHELWKTSDIGNAVNMECINTIAYETVEISERVTEKPLQTQSLRLREIIGMGMANMSACFADLKIGFNIEMLADMFLQMAIAIEELLGDLLELEFGHGHGAPPRGSEWLGS</sequence>
<comment type="caution">
    <text evidence="1">The sequence shown here is derived from an EMBL/GenBank/DDBJ whole genome shotgun (WGS) entry which is preliminary data.</text>
</comment>